<keyword evidence="1" id="KW-0378">Hydrolase</keyword>
<evidence type="ECO:0000313" key="1">
    <source>
        <dbReference type="EMBL" id="MDC3425992.1"/>
    </source>
</evidence>
<reference evidence="1" key="1">
    <citation type="submission" date="2022-06" db="EMBL/GenBank/DDBJ databases">
        <title>Aquibacillus sp. a new bacterium isolated from soil saline samples.</title>
        <authorList>
            <person name="Galisteo C."/>
            <person name="De La Haba R."/>
            <person name="Sanchez-Porro C."/>
            <person name="Ventosa A."/>
        </authorList>
    </citation>
    <scope>NUCLEOTIDE SEQUENCE</scope>
    <source>
        <strain evidence="1">3ASR75-11</strain>
    </source>
</reference>
<gene>
    <name evidence="1" type="primary">yyaC</name>
    <name evidence="1" type="ORF">NC797_15920</name>
</gene>
<dbReference type="NCBIfam" id="TIGR02841">
    <property type="entry name" value="spore_YyaC"/>
    <property type="match status" value="1"/>
</dbReference>
<dbReference type="SUPFAM" id="SSF53163">
    <property type="entry name" value="HybD-like"/>
    <property type="match status" value="1"/>
</dbReference>
<keyword evidence="2" id="KW-1185">Reference proteome</keyword>
<dbReference type="Proteomes" id="UP001145050">
    <property type="component" value="Unassembled WGS sequence"/>
</dbReference>
<dbReference type="EMBL" id="JAMQKB010000026">
    <property type="protein sequence ID" value="MDC3425992.1"/>
    <property type="molecule type" value="Genomic_DNA"/>
</dbReference>
<sequence>MNLMKKKSPKNEHRFTFDDPLLTIKMGENLLDWIPNGSQDIIILCIGTDRSTGDSLGPITGMFLKEREMKELTVFGTISNPVHAVNLEDELLHIKQQFSNPYIIAVDACLGKTKSIGSIIAGRGPLKPGAALNKALPDVGDVHISGVVNVAGFMEYYILQNTRLDTVIRMAGSIANVLSYMDKQLHLIRKKVTNLSQKPI</sequence>
<dbReference type="Pfam" id="PF06866">
    <property type="entry name" value="DUF1256"/>
    <property type="match status" value="1"/>
</dbReference>
<accession>A0A9X4AN08</accession>
<protein>
    <submittedName>
        <fullName evidence="1">Spore protease YyaC</fullName>
    </submittedName>
</protein>
<dbReference type="GO" id="GO:0008233">
    <property type="term" value="F:peptidase activity"/>
    <property type="evidence" value="ECO:0007669"/>
    <property type="project" value="UniProtKB-KW"/>
</dbReference>
<name>A0A9X4AN08_9BACI</name>
<keyword evidence="1" id="KW-0645">Protease</keyword>
<dbReference type="InterPro" id="IPR023430">
    <property type="entry name" value="Pept_HybD-like_dom_sf"/>
</dbReference>
<proteinExistence type="predicted"/>
<dbReference type="GO" id="GO:0006508">
    <property type="term" value="P:proteolysis"/>
    <property type="evidence" value="ECO:0007669"/>
    <property type="project" value="UniProtKB-KW"/>
</dbReference>
<comment type="caution">
    <text evidence="1">The sequence shown here is derived from an EMBL/GenBank/DDBJ whole genome shotgun (WGS) entry which is preliminary data.</text>
</comment>
<organism evidence="1 2">
    <name type="scientific">Terrihalobacillus insolitus</name>
    <dbReference type="NCBI Taxonomy" id="2950438"/>
    <lineage>
        <taxon>Bacteria</taxon>
        <taxon>Bacillati</taxon>
        <taxon>Bacillota</taxon>
        <taxon>Bacilli</taxon>
        <taxon>Bacillales</taxon>
        <taxon>Bacillaceae</taxon>
        <taxon>Terrihalobacillus</taxon>
    </lineage>
</organism>
<dbReference type="AlphaFoldDB" id="A0A9X4AN08"/>
<dbReference type="RefSeq" id="WP_272437812.1">
    <property type="nucleotide sequence ID" value="NZ_JAMQKB010000026.1"/>
</dbReference>
<dbReference type="InterPro" id="IPR009665">
    <property type="entry name" value="YyaC"/>
</dbReference>
<evidence type="ECO:0000313" key="2">
    <source>
        <dbReference type="Proteomes" id="UP001145050"/>
    </source>
</evidence>